<comment type="pathway">
    <text evidence="2">Amino-acid biosynthesis; L-serine biosynthesis; L-serine from 3-phospho-D-glycerate: step 3/3.</text>
</comment>
<dbReference type="GO" id="GO:0005737">
    <property type="term" value="C:cytoplasm"/>
    <property type="evidence" value="ECO:0007669"/>
    <property type="project" value="TreeGrafter"/>
</dbReference>
<evidence type="ECO:0000256" key="12">
    <source>
        <dbReference type="SAM" id="Phobius"/>
    </source>
</evidence>
<dbReference type="Gene3D" id="1.20.1440.320">
    <property type="match status" value="1"/>
</dbReference>
<dbReference type="GO" id="GO:0006564">
    <property type="term" value="P:L-serine biosynthetic process"/>
    <property type="evidence" value="ECO:0007669"/>
    <property type="project" value="UniProtKB-KW"/>
</dbReference>
<protein>
    <recommendedName>
        <fullName evidence="4">phosphoserine phosphatase</fullName>
        <ecNumber evidence="4">3.1.3.3</ecNumber>
    </recommendedName>
</protein>
<dbReference type="GO" id="GO:0036424">
    <property type="term" value="F:L-phosphoserine phosphatase activity"/>
    <property type="evidence" value="ECO:0007669"/>
    <property type="project" value="TreeGrafter"/>
</dbReference>
<evidence type="ECO:0000256" key="7">
    <source>
        <dbReference type="ARBA" id="ARBA00022801"/>
    </source>
</evidence>
<feature type="transmembrane region" description="Helical" evidence="12">
    <location>
        <begin position="277"/>
        <end position="294"/>
    </location>
</feature>
<keyword evidence="9" id="KW-0718">Serine biosynthesis</keyword>
<evidence type="ECO:0000256" key="3">
    <source>
        <dbReference type="ARBA" id="ARBA00009184"/>
    </source>
</evidence>
<keyword evidence="12" id="KW-0812">Transmembrane</keyword>
<dbReference type="InterPro" id="IPR050582">
    <property type="entry name" value="HAD-like_SerB"/>
</dbReference>
<dbReference type="InterPro" id="IPR036412">
    <property type="entry name" value="HAD-like_sf"/>
</dbReference>
<comment type="similarity">
    <text evidence="3">Belongs to the HAD-like hydrolase superfamily. SerB family.</text>
</comment>
<dbReference type="EMBL" id="PTIS01000027">
    <property type="protein sequence ID" value="PPK43679.1"/>
    <property type="molecule type" value="Genomic_DNA"/>
</dbReference>
<dbReference type="AlphaFoldDB" id="A0A2S6FUQ8"/>
<evidence type="ECO:0000256" key="9">
    <source>
        <dbReference type="ARBA" id="ARBA00023299"/>
    </source>
</evidence>
<dbReference type="SUPFAM" id="SSF56784">
    <property type="entry name" value="HAD-like"/>
    <property type="match status" value="1"/>
</dbReference>
<comment type="catalytic activity">
    <reaction evidence="10">
        <text>O-phospho-L-serine + H2O = L-serine + phosphate</text>
        <dbReference type="Rhea" id="RHEA:21208"/>
        <dbReference type="ChEBI" id="CHEBI:15377"/>
        <dbReference type="ChEBI" id="CHEBI:33384"/>
        <dbReference type="ChEBI" id="CHEBI:43474"/>
        <dbReference type="ChEBI" id="CHEBI:57524"/>
        <dbReference type="EC" id="3.1.3.3"/>
    </reaction>
</comment>
<gene>
    <name evidence="13" type="ORF">BD821_1279</name>
</gene>
<keyword evidence="5" id="KW-0028">Amino-acid biosynthesis</keyword>
<dbReference type="InterPro" id="IPR023214">
    <property type="entry name" value="HAD_sf"/>
</dbReference>
<dbReference type="PANTHER" id="PTHR43344">
    <property type="entry name" value="PHOSPHOSERINE PHOSPHATASE"/>
    <property type="match status" value="1"/>
</dbReference>
<evidence type="ECO:0000256" key="2">
    <source>
        <dbReference type="ARBA" id="ARBA00005135"/>
    </source>
</evidence>
<organism evidence="13 14">
    <name type="scientific">Clostridium algidicarnis DSM 15099</name>
    <dbReference type="NCBI Taxonomy" id="1121295"/>
    <lineage>
        <taxon>Bacteria</taxon>
        <taxon>Bacillati</taxon>
        <taxon>Bacillota</taxon>
        <taxon>Clostridia</taxon>
        <taxon>Eubacteriales</taxon>
        <taxon>Clostridiaceae</taxon>
        <taxon>Clostridium</taxon>
    </lineage>
</organism>
<evidence type="ECO:0000313" key="14">
    <source>
        <dbReference type="Proteomes" id="UP000239863"/>
    </source>
</evidence>
<comment type="catalytic activity">
    <reaction evidence="11">
        <text>O-phospho-D-serine + H2O = D-serine + phosphate</text>
        <dbReference type="Rhea" id="RHEA:24873"/>
        <dbReference type="ChEBI" id="CHEBI:15377"/>
        <dbReference type="ChEBI" id="CHEBI:35247"/>
        <dbReference type="ChEBI" id="CHEBI:43474"/>
        <dbReference type="ChEBI" id="CHEBI:58680"/>
        <dbReference type="EC" id="3.1.3.3"/>
    </reaction>
</comment>
<comment type="cofactor">
    <cofactor evidence="1">
        <name>Mg(2+)</name>
        <dbReference type="ChEBI" id="CHEBI:18420"/>
    </cofactor>
</comment>
<evidence type="ECO:0000256" key="4">
    <source>
        <dbReference type="ARBA" id="ARBA00012640"/>
    </source>
</evidence>
<dbReference type="Gene3D" id="3.40.50.1000">
    <property type="entry name" value="HAD superfamily/HAD-like"/>
    <property type="match status" value="1"/>
</dbReference>
<evidence type="ECO:0000256" key="10">
    <source>
        <dbReference type="ARBA" id="ARBA00048138"/>
    </source>
</evidence>
<evidence type="ECO:0000256" key="11">
    <source>
        <dbReference type="ARBA" id="ARBA00048523"/>
    </source>
</evidence>
<dbReference type="RefSeq" id="WP_242971516.1">
    <property type="nucleotide sequence ID" value="NZ_PTIS01000027.1"/>
</dbReference>
<keyword evidence="8" id="KW-0460">Magnesium</keyword>
<dbReference type="PANTHER" id="PTHR43344:SF2">
    <property type="entry name" value="PHOSPHOSERINE PHOSPHATASE"/>
    <property type="match status" value="1"/>
</dbReference>
<proteinExistence type="inferred from homology"/>
<evidence type="ECO:0000256" key="1">
    <source>
        <dbReference type="ARBA" id="ARBA00001946"/>
    </source>
</evidence>
<evidence type="ECO:0000256" key="6">
    <source>
        <dbReference type="ARBA" id="ARBA00022723"/>
    </source>
</evidence>
<sequence length="441" mass="51141">MSNIKKEADVTWLNFNMNNLTEEFKCSFETSDENTKQDSHHKQYNKEEVILNRGNFAYENYESLKTLIETNGNKSNIYDENKRPYAVFDWDNTSIINDTEDAVLAYQLIHLKFKMSPEEFNEIIRKDIPKDNFNENFNNNEGNPINIELIGADIDSDYRFLYDNYEGLNGSKSLEHIKETLEYKDFIAKTRYLYSAIGSSFDLAAGYTWSMYLFSKMTSDEVSRLSEESIIYWLKHEINRTTWTSPLALKGKSGIISVTFNTGVKAIKEMQNLYKTLMYNGIYVYICSASYLYVVRQFASNPKFGYSIPKENVFGMQLEIDNNNLIKPELKINYHQTQGEGKTKTIERFLVKKHGGKSPLIVGGDNHGDVSMLSFFKDTRFSLIINRCRDKELFKLSKMAADSIGMKDARYHLQGRNENTGKFIQSQKSILFGTNEERLLR</sequence>
<reference evidence="13 14" key="1">
    <citation type="submission" date="2018-02" db="EMBL/GenBank/DDBJ databases">
        <title>Genomic Encyclopedia of Archaeal and Bacterial Type Strains, Phase II (KMG-II): from individual species to whole genera.</title>
        <authorList>
            <person name="Goeker M."/>
        </authorList>
    </citation>
    <scope>NUCLEOTIDE SEQUENCE [LARGE SCALE GENOMIC DNA]</scope>
    <source>
        <strain evidence="13 14">DSM 15099</strain>
    </source>
</reference>
<name>A0A2S6FUQ8_9CLOT</name>
<feature type="transmembrane region" description="Helical" evidence="12">
    <location>
        <begin position="192"/>
        <end position="214"/>
    </location>
</feature>
<evidence type="ECO:0000256" key="8">
    <source>
        <dbReference type="ARBA" id="ARBA00022842"/>
    </source>
</evidence>
<evidence type="ECO:0000256" key="5">
    <source>
        <dbReference type="ARBA" id="ARBA00022605"/>
    </source>
</evidence>
<evidence type="ECO:0000313" key="13">
    <source>
        <dbReference type="EMBL" id="PPK43679.1"/>
    </source>
</evidence>
<dbReference type="EC" id="3.1.3.3" evidence="4"/>
<keyword evidence="6" id="KW-0479">Metal-binding</keyword>
<accession>A0A2S6FUQ8</accession>
<keyword evidence="12" id="KW-0472">Membrane</keyword>
<dbReference type="STRING" id="37659.GCA_000703125_00609"/>
<keyword evidence="12" id="KW-1133">Transmembrane helix</keyword>
<keyword evidence="7" id="KW-0378">Hydrolase</keyword>
<comment type="caution">
    <text evidence="13">The sequence shown here is derived from an EMBL/GenBank/DDBJ whole genome shotgun (WGS) entry which is preliminary data.</text>
</comment>
<dbReference type="Proteomes" id="UP000239863">
    <property type="component" value="Unassembled WGS sequence"/>
</dbReference>
<dbReference type="GO" id="GO:0000287">
    <property type="term" value="F:magnesium ion binding"/>
    <property type="evidence" value="ECO:0007669"/>
    <property type="project" value="TreeGrafter"/>
</dbReference>